<dbReference type="RefSeq" id="WP_120335728.1">
    <property type="nucleotide sequence ID" value="NZ_CP070350.1"/>
</dbReference>
<reference evidence="2 3" key="1">
    <citation type="submission" date="2016-07" db="EMBL/GenBank/DDBJ databases">
        <title>Genome analysis of Sphingobacterium siyangense T12B17.</title>
        <authorList>
            <person name="Xu D."/>
            <person name="Su Y."/>
            <person name="Zheng S."/>
        </authorList>
    </citation>
    <scope>NUCLEOTIDE SEQUENCE [LARGE SCALE GENOMIC DNA]</scope>
    <source>
        <strain evidence="2 3">T12B17</strain>
    </source>
</reference>
<dbReference type="Pfam" id="PF00535">
    <property type="entry name" value="Glycos_transf_2"/>
    <property type="match status" value="1"/>
</dbReference>
<dbReference type="PANTHER" id="PTHR22916">
    <property type="entry name" value="GLYCOSYLTRANSFERASE"/>
    <property type="match status" value="1"/>
</dbReference>
<comment type="caution">
    <text evidence="2">The sequence shown here is derived from an EMBL/GenBank/DDBJ whole genome shotgun (WGS) entry which is preliminary data.</text>
</comment>
<dbReference type="AlphaFoldDB" id="A0A420FHS0"/>
<feature type="domain" description="Glycosyltransferase 2-like" evidence="1">
    <location>
        <begin position="13"/>
        <end position="153"/>
    </location>
</feature>
<evidence type="ECO:0000313" key="2">
    <source>
        <dbReference type="EMBL" id="RKF32461.1"/>
    </source>
</evidence>
<dbReference type="EMBL" id="MCAQ01000027">
    <property type="protein sequence ID" value="RKF32461.1"/>
    <property type="molecule type" value="Genomic_DNA"/>
</dbReference>
<proteinExistence type="predicted"/>
<dbReference type="InterPro" id="IPR029044">
    <property type="entry name" value="Nucleotide-diphossugar_trans"/>
</dbReference>
<evidence type="ECO:0000259" key="1">
    <source>
        <dbReference type="Pfam" id="PF00535"/>
    </source>
</evidence>
<accession>A0A420FHS0</accession>
<keyword evidence="3" id="KW-1185">Reference proteome</keyword>
<dbReference type="GO" id="GO:0016758">
    <property type="term" value="F:hexosyltransferase activity"/>
    <property type="evidence" value="ECO:0007669"/>
    <property type="project" value="UniProtKB-ARBA"/>
</dbReference>
<dbReference type="Proteomes" id="UP000286402">
    <property type="component" value="Unassembled WGS sequence"/>
</dbReference>
<dbReference type="InterPro" id="IPR001173">
    <property type="entry name" value="Glyco_trans_2-like"/>
</dbReference>
<protein>
    <recommendedName>
        <fullName evidence="1">Glycosyltransferase 2-like domain-containing protein</fullName>
    </recommendedName>
</protein>
<dbReference type="SUPFAM" id="SSF53448">
    <property type="entry name" value="Nucleotide-diphospho-sugar transferases"/>
    <property type="match status" value="1"/>
</dbReference>
<evidence type="ECO:0000313" key="3">
    <source>
        <dbReference type="Proteomes" id="UP000286402"/>
    </source>
</evidence>
<dbReference type="PANTHER" id="PTHR22916:SF3">
    <property type="entry name" value="UDP-GLCNAC:BETAGAL BETA-1,3-N-ACETYLGLUCOSAMINYLTRANSFERASE-LIKE PROTEIN 1"/>
    <property type="match status" value="1"/>
</dbReference>
<dbReference type="Gene3D" id="3.90.550.10">
    <property type="entry name" value="Spore Coat Polysaccharide Biosynthesis Protein SpsA, Chain A"/>
    <property type="match status" value="1"/>
</dbReference>
<organism evidence="2 3">
    <name type="scientific">Sphingobacterium siyangense</name>
    <dbReference type="NCBI Taxonomy" id="459529"/>
    <lineage>
        <taxon>Bacteria</taxon>
        <taxon>Pseudomonadati</taxon>
        <taxon>Bacteroidota</taxon>
        <taxon>Sphingobacteriia</taxon>
        <taxon>Sphingobacteriales</taxon>
        <taxon>Sphingobacteriaceae</taxon>
        <taxon>Sphingobacterium</taxon>
    </lineage>
</organism>
<sequence>MGTQRDEIKGLVSVIIVTYRRLNYLKETIQSVLNQSFNNIEVVVASDGYESDVEQYVNELKAIGYRISYCFTEHCGYPAKPRNFALSKCNGEYIAFCDDDDLWEKDKIAKQFQFLESNPAYILCATNRSTIDSNNKPSSERKLKWLPKRNFNQIIFLTNYITYSSVMTRIKFVFQAGAFKDDPKFRAVEDYHLWLKLSQAGKFNVIDSVETYYRVHATNISKSLSEGNKKLLLVFNDAFSALDVSPLLKSMAYLIVYFKIICYKVFNK</sequence>
<gene>
    <name evidence="2" type="ORF">BCY89_14880</name>
</gene>
<name>A0A420FHS0_9SPHI</name>